<proteinExistence type="inferred from homology"/>
<dbReference type="GO" id="GO:0016020">
    <property type="term" value="C:membrane"/>
    <property type="evidence" value="ECO:0007669"/>
    <property type="project" value="InterPro"/>
</dbReference>
<feature type="transmembrane region" description="Helical" evidence="2">
    <location>
        <begin position="513"/>
        <end position="533"/>
    </location>
</feature>
<feature type="transmembrane region" description="Helical" evidence="2">
    <location>
        <begin position="454"/>
        <end position="475"/>
    </location>
</feature>
<sequence length="569" mass="61116">MEVPRLVHDTLLHELQEPQERALAADVARVTEGAVEIVVSDDETGSKRFPASENTPLLMAGTHHVKLTKELDLKALALRLDEEERAAVLSDHNASARSILAEESKTLFVLAVPLILASIMEFLPDMVVTMMLGHSDPARSTQILAANSLNGLIQLLLVGTVLTGVSSAVDTLGAQAFGAKRLSELWLFVQAGLIVYMGFWPFVSLVLLNSHRVLVVLGQDPAISAMAGKILFVGFLAFPFMVLFALLKSSLQAQNIVQPLTVVTVISWGFSLPVAYYLGFYTSLSYIGIVVSILVNNVLKSLALIPIVVRSEAFRAGWPGWQFHQALRVAPRVARLGTSSVLMVFFQTSGLGFIQLLSGWLPQAAMVMSANNIFATMLVISFMPLLGVCIAGAIRMGNALGAGQARRASLVGALVMAVAVGVALVCMIGTLAVATPYARSFTTNEEAVALAVRLIWALAFVIPMLGLTFGIQAILRACGKQWLCAKLYFVFNVGVGIPLSLGFALQFDAGLLGLWYGHLLGVASFILAGCWWIRGMSWDLMAHEARLNTHLHVEPAVEPLASSAVSGDE</sequence>
<comment type="caution">
    <text evidence="3">The sequence shown here is derived from an EMBL/GenBank/DDBJ whole genome shotgun (WGS) entry which is preliminary data.</text>
</comment>
<feature type="transmembrane region" description="Helical" evidence="2">
    <location>
        <begin position="152"/>
        <end position="173"/>
    </location>
</feature>
<feature type="transmembrane region" description="Helical" evidence="2">
    <location>
        <begin position="107"/>
        <end position="132"/>
    </location>
</feature>
<feature type="transmembrane region" description="Helical" evidence="2">
    <location>
        <begin position="487"/>
        <end position="507"/>
    </location>
</feature>
<dbReference type="Pfam" id="PF01554">
    <property type="entry name" value="MatE"/>
    <property type="match status" value="2"/>
</dbReference>
<dbReference type="GO" id="GO:0042910">
    <property type="term" value="F:xenobiotic transmembrane transporter activity"/>
    <property type="evidence" value="ECO:0007669"/>
    <property type="project" value="InterPro"/>
</dbReference>
<evidence type="ECO:0000313" key="4">
    <source>
        <dbReference type="Proteomes" id="UP001209570"/>
    </source>
</evidence>
<dbReference type="PANTHER" id="PTHR11206">
    <property type="entry name" value="MULTIDRUG RESISTANCE PROTEIN"/>
    <property type="match status" value="1"/>
</dbReference>
<keyword evidence="2" id="KW-0812">Transmembrane</keyword>
<feature type="transmembrane region" description="Helical" evidence="2">
    <location>
        <begin position="341"/>
        <end position="361"/>
    </location>
</feature>
<dbReference type="InterPro" id="IPR002528">
    <property type="entry name" value="MATE_fam"/>
</dbReference>
<feature type="transmembrane region" description="Helical" evidence="2">
    <location>
        <begin position="259"/>
        <end position="278"/>
    </location>
</feature>
<dbReference type="AlphaFoldDB" id="A0AAD5M5M9"/>
<accession>A0AAD5M5M9</accession>
<protein>
    <recommendedName>
        <fullName evidence="5">Multidrug/Oligosaccharidyl-lipid/Polysaccharide (MOP) Flippase Superfamily</fullName>
    </recommendedName>
</protein>
<evidence type="ECO:0000256" key="1">
    <source>
        <dbReference type="ARBA" id="ARBA00010199"/>
    </source>
</evidence>
<keyword evidence="2" id="KW-0472">Membrane</keyword>
<evidence type="ECO:0000256" key="2">
    <source>
        <dbReference type="SAM" id="Phobius"/>
    </source>
</evidence>
<gene>
    <name evidence="3" type="ORF">P43SY_000249</name>
</gene>
<feature type="transmembrane region" description="Helical" evidence="2">
    <location>
        <begin position="223"/>
        <end position="247"/>
    </location>
</feature>
<dbReference type="Proteomes" id="UP001209570">
    <property type="component" value="Unassembled WGS sequence"/>
</dbReference>
<reference evidence="3" key="1">
    <citation type="submission" date="2021-12" db="EMBL/GenBank/DDBJ databases">
        <title>Prjna785345.</title>
        <authorList>
            <person name="Rujirawat T."/>
            <person name="Krajaejun T."/>
        </authorList>
    </citation>
    <scope>NUCLEOTIDE SEQUENCE</scope>
    <source>
        <strain evidence="3">Pi057C3</strain>
    </source>
</reference>
<organism evidence="3 4">
    <name type="scientific">Pythium insidiosum</name>
    <name type="common">Pythiosis disease agent</name>
    <dbReference type="NCBI Taxonomy" id="114742"/>
    <lineage>
        <taxon>Eukaryota</taxon>
        <taxon>Sar</taxon>
        <taxon>Stramenopiles</taxon>
        <taxon>Oomycota</taxon>
        <taxon>Peronosporomycetes</taxon>
        <taxon>Pythiales</taxon>
        <taxon>Pythiaceae</taxon>
        <taxon>Pythium</taxon>
    </lineage>
</organism>
<dbReference type="EMBL" id="JAKCXM010000046">
    <property type="protein sequence ID" value="KAJ0405370.1"/>
    <property type="molecule type" value="Genomic_DNA"/>
</dbReference>
<feature type="transmembrane region" description="Helical" evidence="2">
    <location>
        <begin position="373"/>
        <end position="396"/>
    </location>
</feature>
<feature type="transmembrane region" description="Helical" evidence="2">
    <location>
        <begin position="185"/>
        <end position="203"/>
    </location>
</feature>
<comment type="similarity">
    <text evidence="1">Belongs to the multi antimicrobial extrusion (MATE) (TC 2.A.66.1) family.</text>
</comment>
<dbReference type="GO" id="GO:0015297">
    <property type="term" value="F:antiporter activity"/>
    <property type="evidence" value="ECO:0007669"/>
    <property type="project" value="InterPro"/>
</dbReference>
<keyword evidence="4" id="KW-1185">Reference proteome</keyword>
<evidence type="ECO:0008006" key="5">
    <source>
        <dbReference type="Google" id="ProtNLM"/>
    </source>
</evidence>
<feature type="transmembrane region" description="Helical" evidence="2">
    <location>
        <begin position="284"/>
        <end position="309"/>
    </location>
</feature>
<name>A0AAD5M5M9_PYTIN</name>
<feature type="transmembrane region" description="Helical" evidence="2">
    <location>
        <begin position="408"/>
        <end position="434"/>
    </location>
</feature>
<keyword evidence="2" id="KW-1133">Transmembrane helix</keyword>
<evidence type="ECO:0000313" key="3">
    <source>
        <dbReference type="EMBL" id="KAJ0405370.1"/>
    </source>
</evidence>